<evidence type="ECO:0000256" key="3">
    <source>
        <dbReference type="ARBA" id="ARBA00022741"/>
    </source>
</evidence>
<keyword evidence="1" id="KW-0723">Serine/threonine-protein kinase</keyword>
<evidence type="ECO:0000256" key="5">
    <source>
        <dbReference type="ARBA" id="ARBA00022840"/>
    </source>
</evidence>
<dbReference type="Proteomes" id="UP000228934">
    <property type="component" value="Unassembled WGS sequence"/>
</dbReference>
<dbReference type="GO" id="GO:0005524">
    <property type="term" value="F:ATP binding"/>
    <property type="evidence" value="ECO:0007669"/>
    <property type="project" value="UniProtKB-KW"/>
</dbReference>
<proteinExistence type="predicted"/>
<evidence type="ECO:0000256" key="4">
    <source>
        <dbReference type="ARBA" id="ARBA00022777"/>
    </source>
</evidence>
<dbReference type="Gene3D" id="1.10.510.10">
    <property type="entry name" value="Transferase(Phosphotransferase) domain 1"/>
    <property type="match status" value="1"/>
</dbReference>
<feature type="transmembrane region" description="Helical" evidence="6">
    <location>
        <begin position="12"/>
        <end position="31"/>
    </location>
</feature>
<keyword evidence="5" id="KW-0067">ATP-binding</keyword>
<dbReference type="AlphaFoldDB" id="A0A2G9Q8M5"/>
<keyword evidence="2" id="KW-0808">Transferase</keyword>
<organism evidence="8 9">
    <name type="scientific">Aquarana catesbeiana</name>
    <name type="common">American bullfrog</name>
    <name type="synonym">Rana catesbeiana</name>
    <dbReference type="NCBI Taxonomy" id="8400"/>
    <lineage>
        <taxon>Eukaryota</taxon>
        <taxon>Metazoa</taxon>
        <taxon>Chordata</taxon>
        <taxon>Craniata</taxon>
        <taxon>Vertebrata</taxon>
        <taxon>Euteleostomi</taxon>
        <taxon>Amphibia</taxon>
        <taxon>Batrachia</taxon>
        <taxon>Anura</taxon>
        <taxon>Neobatrachia</taxon>
        <taxon>Ranoidea</taxon>
        <taxon>Ranidae</taxon>
        <taxon>Aquarana</taxon>
    </lineage>
</organism>
<gene>
    <name evidence="8" type="ORF">AB205_0086580</name>
</gene>
<dbReference type="InterPro" id="IPR000719">
    <property type="entry name" value="Prot_kinase_dom"/>
</dbReference>
<dbReference type="PANTHER" id="PTHR24351">
    <property type="entry name" value="RIBOSOMAL PROTEIN S6 KINASE"/>
    <property type="match status" value="1"/>
</dbReference>
<accession>A0A2G9Q8M5</accession>
<dbReference type="InterPro" id="IPR011009">
    <property type="entry name" value="Kinase-like_dom_sf"/>
</dbReference>
<evidence type="ECO:0000259" key="7">
    <source>
        <dbReference type="PROSITE" id="PS50011"/>
    </source>
</evidence>
<reference evidence="9" key="1">
    <citation type="journal article" date="2017" name="Nat. Commun.">
        <title>The North American bullfrog draft genome provides insight into hormonal regulation of long noncoding RNA.</title>
        <authorList>
            <person name="Hammond S.A."/>
            <person name="Warren R.L."/>
            <person name="Vandervalk B.P."/>
            <person name="Kucuk E."/>
            <person name="Khan H."/>
            <person name="Gibb E.A."/>
            <person name="Pandoh P."/>
            <person name="Kirk H."/>
            <person name="Zhao Y."/>
            <person name="Jones M."/>
            <person name="Mungall A.J."/>
            <person name="Coope R."/>
            <person name="Pleasance S."/>
            <person name="Moore R.A."/>
            <person name="Holt R.A."/>
            <person name="Round J.M."/>
            <person name="Ohora S."/>
            <person name="Walle B.V."/>
            <person name="Veldhoen N."/>
            <person name="Helbing C.C."/>
            <person name="Birol I."/>
        </authorList>
    </citation>
    <scope>NUCLEOTIDE SEQUENCE [LARGE SCALE GENOMIC DNA]</scope>
</reference>
<dbReference type="GO" id="GO:0004674">
    <property type="term" value="F:protein serine/threonine kinase activity"/>
    <property type="evidence" value="ECO:0007669"/>
    <property type="project" value="UniProtKB-KW"/>
</dbReference>
<evidence type="ECO:0000313" key="9">
    <source>
        <dbReference type="Proteomes" id="UP000228934"/>
    </source>
</evidence>
<dbReference type="SUPFAM" id="SSF56112">
    <property type="entry name" value="Protein kinase-like (PK-like)"/>
    <property type="match status" value="1"/>
</dbReference>
<keyword evidence="3" id="KW-0547">Nucleotide-binding</keyword>
<dbReference type="OrthoDB" id="4062651at2759"/>
<evidence type="ECO:0000313" key="8">
    <source>
        <dbReference type="EMBL" id="PIO11885.1"/>
    </source>
</evidence>
<feature type="domain" description="Protein kinase" evidence="7">
    <location>
        <begin position="14"/>
        <end position="179"/>
    </location>
</feature>
<dbReference type="EMBL" id="KZ060732">
    <property type="protein sequence ID" value="PIO11885.1"/>
    <property type="molecule type" value="Genomic_DNA"/>
</dbReference>
<dbReference type="Pfam" id="PF00069">
    <property type="entry name" value="Pkinase"/>
    <property type="match status" value="1"/>
</dbReference>
<feature type="non-terminal residue" evidence="8">
    <location>
        <position position="179"/>
    </location>
</feature>
<sequence length="179" mass="20174">MQGKSFTNNEEPFFPITQMFFVFSIIQVFLATHCATKKIMAIKSVVKTSDQRGAIETEQKVMQMATGCPFLTQLYTTFQTRHSACFAMEYISGRDLFDFTVKHSPLHISIIRFIAAEMFCGLEFLHKRGIVHRDIKLSNILMDSKGHVRIADYGLAVMDLFGDIKVTGVAGTIGYMAPE</sequence>
<keyword evidence="9" id="KW-1185">Reference proteome</keyword>
<dbReference type="PROSITE" id="PS00108">
    <property type="entry name" value="PROTEIN_KINASE_ST"/>
    <property type="match status" value="1"/>
</dbReference>
<evidence type="ECO:0000256" key="1">
    <source>
        <dbReference type="ARBA" id="ARBA00022527"/>
    </source>
</evidence>
<protein>
    <recommendedName>
        <fullName evidence="7">Protein kinase domain-containing protein</fullName>
    </recommendedName>
</protein>
<evidence type="ECO:0000256" key="6">
    <source>
        <dbReference type="SAM" id="Phobius"/>
    </source>
</evidence>
<evidence type="ECO:0000256" key="2">
    <source>
        <dbReference type="ARBA" id="ARBA00022679"/>
    </source>
</evidence>
<keyword evidence="4" id="KW-0418">Kinase</keyword>
<dbReference type="PROSITE" id="PS50011">
    <property type="entry name" value="PROTEIN_KINASE_DOM"/>
    <property type="match status" value="1"/>
</dbReference>
<keyword evidence="6" id="KW-0812">Transmembrane</keyword>
<name>A0A2G9Q8M5_AQUCT</name>
<keyword evidence="6" id="KW-1133">Transmembrane helix</keyword>
<keyword evidence="6" id="KW-0472">Membrane</keyword>
<dbReference type="SMART" id="SM00220">
    <property type="entry name" value="S_TKc"/>
    <property type="match status" value="1"/>
</dbReference>
<dbReference type="Gene3D" id="3.30.200.20">
    <property type="entry name" value="Phosphorylase Kinase, domain 1"/>
    <property type="match status" value="1"/>
</dbReference>
<dbReference type="InterPro" id="IPR008271">
    <property type="entry name" value="Ser/Thr_kinase_AS"/>
</dbReference>